<evidence type="ECO:0000313" key="1">
    <source>
        <dbReference type="EMBL" id="QZE13504.1"/>
    </source>
</evidence>
<sequence length="402" mass="45473">MKRNIYITLVLLLGLLTACEKDLNIPSQVSVNAEANTTKSDIDAMVIGMYNKMLSPSRFEYLNHLYPEFLADDINGISIQFRQIKYTMDHSIPSDDILLNYMYYPVYETVARCNNIIKQKNATLAQRSSAYFCRALSFLRLNDLFAGVPYIKEDYVIDTPVAPSTNDEVLELIVEDLKYAAENAVDFDEKSRKESYSIVSKSAAKALLARVYRLQGNIVEAGKVAEEVISLDKFSLAKNPASNDSEIIMQFTGNKKDGSLVGYVFSKPSYGWNCFSASEELTKLIKGDDTRVNTFKSLELGEGENKKTYMVPNKYTEEQDSSIPVVRIAEMYLISAEAGNDNRLKEFQTIRKSSLSLENERRLELCFEAGIRWEDLKLAGKENYVLPYPDNAVDANPLLKRP</sequence>
<organism evidence="1 2">
    <name type="scientific">Halosquirtibacter laminarini</name>
    <dbReference type="NCBI Taxonomy" id="3374600"/>
    <lineage>
        <taxon>Bacteria</taxon>
        <taxon>Pseudomonadati</taxon>
        <taxon>Bacteroidota</taxon>
        <taxon>Bacteroidia</taxon>
        <taxon>Marinilabiliales</taxon>
        <taxon>Prolixibacteraceae</taxon>
        <taxon>Halosquirtibacter</taxon>
    </lineage>
</organism>
<dbReference type="EMBL" id="CP081303">
    <property type="protein sequence ID" value="QZE13504.1"/>
    <property type="molecule type" value="Genomic_DNA"/>
</dbReference>
<evidence type="ECO:0000313" key="2">
    <source>
        <dbReference type="Proteomes" id="UP000826212"/>
    </source>
</evidence>
<name>A0AC61NN45_9BACT</name>
<dbReference type="Proteomes" id="UP000826212">
    <property type="component" value="Chromosome"/>
</dbReference>
<reference evidence="1" key="1">
    <citation type="submission" date="2021-08" db="EMBL/GenBank/DDBJ databases">
        <title>Novel anaerobic bacterium isolated from sea squirt in East Sea, Republic of Korea.</title>
        <authorList>
            <person name="Nguyen T.H."/>
            <person name="Li Z."/>
            <person name="Lee Y.-J."/>
            <person name="Ko J."/>
            <person name="Kim S.-G."/>
        </authorList>
    </citation>
    <scope>NUCLEOTIDE SEQUENCE</scope>
    <source>
        <strain evidence="1">KCTC 25031</strain>
    </source>
</reference>
<gene>
    <name evidence="1" type="ORF">K4L44_13100</name>
</gene>
<protein>
    <submittedName>
        <fullName evidence="1">RagB/SusD family nutrient uptake outer membrane protein</fullName>
    </submittedName>
</protein>
<proteinExistence type="predicted"/>
<accession>A0AC61NN45</accession>
<keyword evidence="2" id="KW-1185">Reference proteome</keyword>